<protein>
    <submittedName>
        <fullName evidence="1">Uncharacterized protein</fullName>
    </submittedName>
</protein>
<dbReference type="AlphaFoldDB" id="A0A3P8CP44"/>
<sequence>MELVSWMYLYLRVDVHSGTGTQYRSLQWLAVGSRTHVSSHLRLISWVYLHLRVDVHSGTRTQCHSLKTPSHYPLSYQALIATCMGNRSEV</sequence>
<dbReference type="Proteomes" id="UP000269396">
    <property type="component" value="Unassembled WGS sequence"/>
</dbReference>
<accession>A0A3P8CP44</accession>
<reference evidence="1 2" key="1">
    <citation type="submission" date="2018-11" db="EMBL/GenBank/DDBJ databases">
        <authorList>
            <consortium name="Pathogen Informatics"/>
        </authorList>
    </citation>
    <scope>NUCLEOTIDE SEQUENCE [LARGE SCALE GENOMIC DNA]</scope>
    <source>
        <strain>Denwood</strain>
        <strain evidence="2">Zambia</strain>
    </source>
</reference>
<proteinExistence type="predicted"/>
<evidence type="ECO:0000313" key="1">
    <source>
        <dbReference type="EMBL" id="VDP32470.1"/>
    </source>
</evidence>
<dbReference type="EMBL" id="UZAL01027421">
    <property type="protein sequence ID" value="VDP32470.1"/>
    <property type="molecule type" value="Genomic_DNA"/>
</dbReference>
<gene>
    <name evidence="1" type="ORF">SMTD_LOCUS6156</name>
</gene>
<evidence type="ECO:0000313" key="2">
    <source>
        <dbReference type="Proteomes" id="UP000269396"/>
    </source>
</evidence>
<name>A0A3P8CP44_9TREM</name>
<organism evidence="1 2">
    <name type="scientific">Schistosoma mattheei</name>
    <dbReference type="NCBI Taxonomy" id="31246"/>
    <lineage>
        <taxon>Eukaryota</taxon>
        <taxon>Metazoa</taxon>
        <taxon>Spiralia</taxon>
        <taxon>Lophotrochozoa</taxon>
        <taxon>Platyhelminthes</taxon>
        <taxon>Trematoda</taxon>
        <taxon>Digenea</taxon>
        <taxon>Strigeidida</taxon>
        <taxon>Schistosomatoidea</taxon>
        <taxon>Schistosomatidae</taxon>
        <taxon>Schistosoma</taxon>
    </lineage>
</organism>
<keyword evidence="2" id="KW-1185">Reference proteome</keyword>